<comment type="similarity">
    <text evidence="2">Belongs to the MscS (TC 1.A.23) family.</text>
</comment>
<comment type="subcellular location">
    <subcellularLocation>
        <location evidence="1">Cell membrane</location>
        <topology evidence="1">Multi-pass membrane protein</topology>
    </subcellularLocation>
</comment>
<feature type="transmembrane region" description="Helical" evidence="7">
    <location>
        <begin position="12"/>
        <end position="36"/>
    </location>
</feature>
<dbReference type="InterPro" id="IPR011014">
    <property type="entry name" value="MscS_channel_TM-2"/>
</dbReference>
<dbReference type="Gene3D" id="3.30.70.100">
    <property type="match status" value="1"/>
</dbReference>
<evidence type="ECO:0000259" key="8">
    <source>
        <dbReference type="Pfam" id="PF00924"/>
    </source>
</evidence>
<evidence type="ECO:0000256" key="5">
    <source>
        <dbReference type="ARBA" id="ARBA00022989"/>
    </source>
</evidence>
<keyword evidence="6 7" id="KW-0472">Membrane</keyword>
<reference evidence="11 12" key="1">
    <citation type="submission" date="2016-04" db="EMBL/GenBank/DDBJ databases">
        <title>Genome sequence of Methanobrevibacter cuticularis DSM 11139.</title>
        <authorList>
            <person name="Poehlein A."/>
            <person name="Seedorf H."/>
            <person name="Daniel R."/>
        </authorList>
    </citation>
    <scope>NUCLEOTIDE SEQUENCE [LARGE SCALE GENOMIC DNA]</scope>
    <source>
        <strain evidence="11 12">DSM 11139</strain>
    </source>
</reference>
<dbReference type="Pfam" id="PF21088">
    <property type="entry name" value="MS_channel_1st"/>
    <property type="match status" value="1"/>
</dbReference>
<dbReference type="SUPFAM" id="SSF82689">
    <property type="entry name" value="Mechanosensitive channel protein MscS (YggB), C-terminal domain"/>
    <property type="match status" value="1"/>
</dbReference>
<dbReference type="STRING" id="47311.MBCUT_18600"/>
<dbReference type="InterPro" id="IPR011066">
    <property type="entry name" value="MscS_channel_C_sf"/>
</dbReference>
<keyword evidence="12" id="KW-1185">Reference proteome</keyword>
<dbReference type="AlphaFoldDB" id="A0A166CUV5"/>
<dbReference type="Gene3D" id="2.30.30.60">
    <property type="match status" value="1"/>
</dbReference>
<feature type="domain" description="Mechanosensitive ion channel MscS C-terminal" evidence="9">
    <location>
        <begin position="171"/>
        <end position="250"/>
    </location>
</feature>
<name>A0A166CUV5_9EURY</name>
<dbReference type="InterPro" id="IPR010920">
    <property type="entry name" value="LSM_dom_sf"/>
</dbReference>
<dbReference type="InterPro" id="IPR023408">
    <property type="entry name" value="MscS_beta-dom_sf"/>
</dbReference>
<comment type="caution">
    <text evidence="11">The sequence shown here is derived from an EMBL/GenBank/DDBJ whole genome shotgun (WGS) entry which is preliminary data.</text>
</comment>
<protein>
    <submittedName>
        <fullName evidence="11">Small-conductance mechanosensitive channel</fullName>
    </submittedName>
</protein>
<evidence type="ECO:0000256" key="3">
    <source>
        <dbReference type="ARBA" id="ARBA00022475"/>
    </source>
</evidence>
<evidence type="ECO:0000256" key="2">
    <source>
        <dbReference type="ARBA" id="ARBA00008017"/>
    </source>
</evidence>
<dbReference type="InterPro" id="IPR049278">
    <property type="entry name" value="MS_channel_C"/>
</dbReference>
<dbReference type="PANTHER" id="PTHR30221">
    <property type="entry name" value="SMALL-CONDUCTANCE MECHANOSENSITIVE CHANNEL"/>
    <property type="match status" value="1"/>
</dbReference>
<gene>
    <name evidence="11" type="primary">mscS</name>
    <name evidence="11" type="ORF">MBCUT_18600</name>
</gene>
<evidence type="ECO:0000259" key="9">
    <source>
        <dbReference type="Pfam" id="PF21082"/>
    </source>
</evidence>
<evidence type="ECO:0000256" key="6">
    <source>
        <dbReference type="ARBA" id="ARBA00023136"/>
    </source>
</evidence>
<feature type="domain" description="Mechanosensitive ion channel transmembrane helices 2/3" evidence="10">
    <location>
        <begin position="56"/>
        <end position="96"/>
    </location>
</feature>
<feature type="transmembrane region" description="Helical" evidence="7">
    <location>
        <begin position="56"/>
        <end position="73"/>
    </location>
</feature>
<dbReference type="InterPro" id="IPR049142">
    <property type="entry name" value="MS_channel_1st"/>
</dbReference>
<dbReference type="PANTHER" id="PTHR30221:SF1">
    <property type="entry name" value="SMALL-CONDUCTANCE MECHANOSENSITIVE CHANNEL"/>
    <property type="match status" value="1"/>
</dbReference>
<feature type="transmembrane region" description="Helical" evidence="7">
    <location>
        <begin position="79"/>
        <end position="99"/>
    </location>
</feature>
<dbReference type="SUPFAM" id="SSF50182">
    <property type="entry name" value="Sm-like ribonucleoproteins"/>
    <property type="match status" value="1"/>
</dbReference>
<keyword evidence="4 7" id="KW-0812">Transmembrane</keyword>
<dbReference type="InterPro" id="IPR045275">
    <property type="entry name" value="MscS_archaea/bacteria_type"/>
</dbReference>
<dbReference type="OrthoDB" id="31543at2157"/>
<accession>A0A166CUV5</accession>
<proteinExistence type="inferred from homology"/>
<feature type="domain" description="Mechanosensitive ion channel MscS" evidence="8">
    <location>
        <begin position="97"/>
        <end position="163"/>
    </location>
</feature>
<dbReference type="PATRIC" id="fig|47311.3.peg.2024"/>
<dbReference type="RefSeq" id="WP_067260392.1">
    <property type="nucleotide sequence ID" value="NZ_LWMW01000142.1"/>
</dbReference>
<evidence type="ECO:0000256" key="7">
    <source>
        <dbReference type="SAM" id="Phobius"/>
    </source>
</evidence>
<dbReference type="InterPro" id="IPR006685">
    <property type="entry name" value="MscS_channel_2nd"/>
</dbReference>
<evidence type="ECO:0000313" key="12">
    <source>
        <dbReference type="Proteomes" id="UP000077275"/>
    </source>
</evidence>
<dbReference type="EMBL" id="LWMW01000142">
    <property type="protein sequence ID" value="KZX14889.1"/>
    <property type="molecule type" value="Genomic_DNA"/>
</dbReference>
<organism evidence="11 12">
    <name type="scientific">Methanobrevibacter cuticularis</name>
    <dbReference type="NCBI Taxonomy" id="47311"/>
    <lineage>
        <taxon>Archaea</taxon>
        <taxon>Methanobacteriati</taxon>
        <taxon>Methanobacteriota</taxon>
        <taxon>Methanomada group</taxon>
        <taxon>Methanobacteria</taxon>
        <taxon>Methanobacteriales</taxon>
        <taxon>Methanobacteriaceae</taxon>
        <taxon>Methanobrevibacter</taxon>
    </lineage>
</organism>
<dbReference type="GO" id="GO:0008381">
    <property type="term" value="F:mechanosensitive monoatomic ion channel activity"/>
    <property type="evidence" value="ECO:0007669"/>
    <property type="project" value="InterPro"/>
</dbReference>
<sequence>MNLNPFPQYPVVGMVIEIAIVLIISFILLQIFSYLVIKLSKKFDIEKTLSYLFRDFINYIIYIIAFIIILKILGIDITALILSFGIIGITIGFAGKDIISNFLSGIFILSDKTVKVGEVIEVNGVKGKVKKLGFRTTTLVTPDNAIVTIPNSVLSANPYVNYTYLEEQRIDLEISVPYNMNLDQFKIEFRKAISKLDWVLNSNTPKVFVKEMNGDNIKLKIIAWANDYSKVEDYRLLLADEVRKLIDENNKNFK</sequence>
<evidence type="ECO:0000313" key="11">
    <source>
        <dbReference type="EMBL" id="KZX14889.1"/>
    </source>
</evidence>
<dbReference type="SUPFAM" id="SSF82861">
    <property type="entry name" value="Mechanosensitive channel protein MscS (YggB), transmembrane region"/>
    <property type="match status" value="1"/>
</dbReference>
<evidence type="ECO:0000256" key="1">
    <source>
        <dbReference type="ARBA" id="ARBA00004651"/>
    </source>
</evidence>
<dbReference type="Proteomes" id="UP000077275">
    <property type="component" value="Unassembled WGS sequence"/>
</dbReference>
<evidence type="ECO:0000256" key="4">
    <source>
        <dbReference type="ARBA" id="ARBA00022692"/>
    </source>
</evidence>
<keyword evidence="5 7" id="KW-1133">Transmembrane helix</keyword>
<dbReference type="GO" id="GO:0005886">
    <property type="term" value="C:plasma membrane"/>
    <property type="evidence" value="ECO:0007669"/>
    <property type="project" value="UniProtKB-SubCell"/>
</dbReference>
<evidence type="ECO:0000259" key="10">
    <source>
        <dbReference type="Pfam" id="PF21088"/>
    </source>
</evidence>
<keyword evidence="3" id="KW-1003">Cell membrane</keyword>
<dbReference type="Gene3D" id="1.10.287.1260">
    <property type="match status" value="1"/>
</dbReference>
<dbReference type="Pfam" id="PF21082">
    <property type="entry name" value="MS_channel_3rd"/>
    <property type="match status" value="1"/>
</dbReference>
<dbReference type="Pfam" id="PF00924">
    <property type="entry name" value="MS_channel_2nd"/>
    <property type="match status" value="1"/>
</dbReference>